<dbReference type="EMBL" id="OZ034814">
    <property type="protein sequence ID" value="CAL1360643.1"/>
    <property type="molecule type" value="Genomic_DNA"/>
</dbReference>
<dbReference type="Proteomes" id="UP001497516">
    <property type="component" value="Chromosome 10"/>
</dbReference>
<protein>
    <submittedName>
        <fullName evidence="1">Uncharacterized protein</fullName>
    </submittedName>
</protein>
<dbReference type="AlphaFoldDB" id="A0AAV2CVT1"/>
<sequence length="152" mass="15639">MPLPLNPPVGCRSGPGVLMLTIKQCVEGKIAIPLVPSRGVDDIAYGGLHDHRPRILLPRPPQVSAEAALHGLEIRRAADSTFLDHDPGVLVRVGPAVGSQHVLLARVGSAGVDVAVLEDSGGVAEDEVDGANDDAAVEELAVGVDVQCVLVG</sequence>
<gene>
    <name evidence="1" type="ORF">LTRI10_LOCUS8066</name>
</gene>
<keyword evidence="2" id="KW-1185">Reference proteome</keyword>
<evidence type="ECO:0000313" key="1">
    <source>
        <dbReference type="EMBL" id="CAL1360643.1"/>
    </source>
</evidence>
<proteinExistence type="predicted"/>
<organism evidence="1 2">
    <name type="scientific">Linum trigynum</name>
    <dbReference type="NCBI Taxonomy" id="586398"/>
    <lineage>
        <taxon>Eukaryota</taxon>
        <taxon>Viridiplantae</taxon>
        <taxon>Streptophyta</taxon>
        <taxon>Embryophyta</taxon>
        <taxon>Tracheophyta</taxon>
        <taxon>Spermatophyta</taxon>
        <taxon>Magnoliopsida</taxon>
        <taxon>eudicotyledons</taxon>
        <taxon>Gunneridae</taxon>
        <taxon>Pentapetalae</taxon>
        <taxon>rosids</taxon>
        <taxon>fabids</taxon>
        <taxon>Malpighiales</taxon>
        <taxon>Linaceae</taxon>
        <taxon>Linum</taxon>
    </lineage>
</organism>
<evidence type="ECO:0000313" key="2">
    <source>
        <dbReference type="Proteomes" id="UP001497516"/>
    </source>
</evidence>
<accession>A0AAV2CVT1</accession>
<name>A0AAV2CVT1_9ROSI</name>
<reference evidence="1 2" key="1">
    <citation type="submission" date="2024-04" db="EMBL/GenBank/DDBJ databases">
        <authorList>
            <person name="Fracassetti M."/>
        </authorList>
    </citation>
    <scope>NUCLEOTIDE SEQUENCE [LARGE SCALE GENOMIC DNA]</scope>
</reference>